<dbReference type="Proteomes" id="UP000282551">
    <property type="component" value="Chromosome"/>
</dbReference>
<feature type="transmembrane region" description="Helical" evidence="1">
    <location>
        <begin position="79"/>
        <end position="103"/>
    </location>
</feature>
<keyword evidence="1" id="KW-0812">Transmembrane</keyword>
<dbReference type="OrthoDB" id="4762111at2"/>
<feature type="transmembrane region" description="Helical" evidence="1">
    <location>
        <begin position="20"/>
        <end position="40"/>
    </location>
</feature>
<evidence type="ECO:0000313" key="3">
    <source>
        <dbReference type="Proteomes" id="UP000282551"/>
    </source>
</evidence>
<organism evidence="2 3">
    <name type="scientific">Mycolicibacterium chitae</name>
    <name type="common">Mycobacterium chitae</name>
    <dbReference type="NCBI Taxonomy" id="1792"/>
    <lineage>
        <taxon>Bacteria</taxon>
        <taxon>Bacillati</taxon>
        <taxon>Actinomycetota</taxon>
        <taxon>Actinomycetes</taxon>
        <taxon>Mycobacteriales</taxon>
        <taxon>Mycobacteriaceae</taxon>
        <taxon>Mycolicibacterium</taxon>
    </lineage>
</organism>
<keyword evidence="3" id="KW-1185">Reference proteome</keyword>
<keyword evidence="1" id="KW-1133">Transmembrane helix</keyword>
<gene>
    <name evidence="2" type="ORF">NCTC10485_01017</name>
</gene>
<evidence type="ECO:0000313" key="2">
    <source>
        <dbReference type="EMBL" id="VEG46282.1"/>
    </source>
</evidence>
<feature type="transmembrane region" description="Helical" evidence="1">
    <location>
        <begin position="52"/>
        <end position="72"/>
    </location>
</feature>
<evidence type="ECO:0008006" key="4">
    <source>
        <dbReference type="Google" id="ProtNLM"/>
    </source>
</evidence>
<dbReference type="AlphaFoldDB" id="A0A3S4RE74"/>
<evidence type="ECO:0000256" key="1">
    <source>
        <dbReference type="SAM" id="Phobius"/>
    </source>
</evidence>
<name>A0A3S4RE74_MYCCI</name>
<proteinExistence type="predicted"/>
<keyword evidence="1" id="KW-0472">Membrane</keyword>
<feature type="transmembrane region" description="Helical" evidence="1">
    <location>
        <begin position="109"/>
        <end position="130"/>
    </location>
</feature>
<accession>A0A3S4RE74</accession>
<dbReference type="RefSeq" id="WP_126332725.1">
    <property type="nucleotide sequence ID" value="NZ_AP022604.1"/>
</dbReference>
<sequence length="136" mass="13604">MTATTAGSPRLHTDDAPLRLALRLDAVPTGVIGLAIAVFAGPLASLSGLTPTITFVVGTVLVLYGAVVFALARLREVRTAGIGVIVANVACTVGVVVVVVAGLAPLTGIGIAAALACAAYTAFFAGLQYFGVRRLA</sequence>
<protein>
    <recommendedName>
        <fullName evidence="4">Integral membrane protein</fullName>
    </recommendedName>
</protein>
<dbReference type="EMBL" id="LR134355">
    <property type="protein sequence ID" value="VEG46282.1"/>
    <property type="molecule type" value="Genomic_DNA"/>
</dbReference>
<reference evidence="2 3" key="1">
    <citation type="submission" date="2018-12" db="EMBL/GenBank/DDBJ databases">
        <authorList>
            <consortium name="Pathogen Informatics"/>
        </authorList>
    </citation>
    <scope>NUCLEOTIDE SEQUENCE [LARGE SCALE GENOMIC DNA]</scope>
    <source>
        <strain evidence="2 3">NCTC10485</strain>
    </source>
</reference>